<sequence>MAQQQSSRLNRLLTLLDAGSTQATRFTAAKQIGEIAKSHPQDLNSLLSKVSQYLRSKRWDTRVAAAHAIGAIAENVKHTSLNDLKSFLEVKISESGVSSTAGDVLAWPNCYPKLVESASFRSFDLNKVLEFGALLASGGQEYDIASDSSKNAKERLARQKQNLRRRLGLDVCEQFMDVNDMIRDEDLLVTKHHSYGNGVGPRYFSTQSMHNIQHFVSNMVPTVKSRRPSARELNLLKRKAKISSKDQSKGWLKEGNSEELQSQEQDMTSPRGPYPEMFNLNKQFTDTVSDEDSFDNDADGVWPFQSFVEQLLIDMFDPVWEVRHGSVMALREILTHQGASAGVLVPDLNSSGMSVSSLNEDDANTAKRERGIDLNAHILSDESGPALKKPKFEDVSSEMMGTVISSSEGDNLHIHINVEDSGWNLPPRQTNGELSVSSIKGEVDPESHHDSAQELNYDAAKEKVCSEEKGSTEKMDVLKSVPEKSKLMNLVKMARHSWLKNCEFLQDCAIRFLCVLSLDRFGDYVSDQVVAPVRETCAQALGAVLKYMDPLLVHETLNILLQMQRRSEWEIRHGSLLGIKYLVAVRQEMLHSLLGRVLPACKAGLEDTDDDVRAVAADALIPTAAAIVSLKSQILHSIVMLLWDILLDLDDLSPSTSSVMNLLAEIYSQEQMIPKTQGTFLSCEKLEFDLNEIGHVDDQGEAINALGNPSVLATLAPRLWPFMRHSITSVRYSAIRTLERLLEAGLKRSISESSSSFWPTFILGDTFRIVFQNLLLESNDEILQCTERVWKLLLQCPVEELVGAVEPYFSSWLELATTPYGSQLDATKMFWPVALPRKSHFKAAAKMRAVKLENDIDQNLSAYVAETGTSQEKNGDVSTSPARIVVGTDVDMSVTQTRVVTASALGILASKLYVTSLGFVIDPLWKALNSSSGVQRQVASMMLISWFKELNLKDLSLSGGVMFDVSNNFRSWLLELLACANPAFPTKDSCLPYAELSRTYGKMRNEASQLHRTAEASGMFQDLLSSMKMDLENLTADDALTFASKFPSLINDSSSQESSERNMFDELESQKQRLLTTSGYLKCVQGNLHVTVSALEAAAVVWMSELPSKLNPIILPLMASVKREQEEILQSKAAEALAELIRGCIVRKPGPNDKLIKNLCSLTCMDPSETPQAAVLSSMETIEEQVLLSTGSSSGRQKSKVHMLTPGEDRSRVEGFISRRGSELALKYLCQKFGASLFDSLPKLWDCLVEVLKPGNLESLTPDEEKLINEAIDSVKDPQILINNIQVVRSVAPLLDERLRPKLLALLPCIFKCIRHRHIAVRLAASRCITTMAKSMKGDIMVAVIENVIPMLGDISSVHARQGAGMLVSLLVQGLGVELVLYAPLLVVPLLRCMSDNDSSVRQSVTHSFAALVPLLPLARGVSLPAGLSERLSRNKEDAQFLEQLVDNSHIDDYKLATELKVTLRRYQQEGINWLGFLKRFNLHGILCDDMGLGKTLQASAIVASDIAEHAAANNNDGLPPSLIICPSTLVGHWVYEIEKFIDASLLTALQYVGSAEERIALRSQFGKHNVIVTSYDVVRKDVDYLRQLFWNYCILDEGHIIKNSKSKVTSAVKQLKAQHRLILSGTPIQNNVLDLWSLFDFLMPGFLGTERQFQATYGKPLIAARDPKCSAKDAEAGALAMEALHKQVMPFLLRRTKDEVLSDLPEKIIQDRYCDLSLVQLKLYERFSGSHVKEEISSMVKRNDSNTEGNASPKASTHVFQALQYLLKLCSHPLLVIGEKVPESLSPLMSELFPGSANIISDLHNLHHSPKLIALQEILEECGIGVEASSSEGTLGAGQHRVLIFAQHKALLDIIERDLFHVHMKNVTYLRLDGSVETEKRFEIVKAFNSDPTIDALLLTTHVGGLGLNLTSADTLVFMEHDWNPMRDHQAMDRAHRLGQQKVVNVHRLIMRGTLEEKVMSLQRFKVSVANAVINADNASLKTMNTDQLLDLFTSAESRKGASLSKRTTENLDTETKLPGGGNKGLKAILGGLEDLWDQSQYTEEYDLSHFLAKLKG</sequence>
<dbReference type="EMBL" id="CM044706">
    <property type="protein sequence ID" value="KAI5656689.1"/>
    <property type="molecule type" value="Genomic_DNA"/>
</dbReference>
<organism evidence="1 2">
    <name type="scientific">Catharanthus roseus</name>
    <name type="common">Madagascar periwinkle</name>
    <name type="synonym">Vinca rosea</name>
    <dbReference type="NCBI Taxonomy" id="4058"/>
    <lineage>
        <taxon>Eukaryota</taxon>
        <taxon>Viridiplantae</taxon>
        <taxon>Streptophyta</taxon>
        <taxon>Embryophyta</taxon>
        <taxon>Tracheophyta</taxon>
        <taxon>Spermatophyta</taxon>
        <taxon>Magnoliopsida</taxon>
        <taxon>eudicotyledons</taxon>
        <taxon>Gunneridae</taxon>
        <taxon>Pentapetalae</taxon>
        <taxon>asterids</taxon>
        <taxon>lamiids</taxon>
        <taxon>Gentianales</taxon>
        <taxon>Apocynaceae</taxon>
        <taxon>Rauvolfioideae</taxon>
        <taxon>Vinceae</taxon>
        <taxon>Catharanthinae</taxon>
        <taxon>Catharanthus</taxon>
    </lineage>
</organism>
<dbReference type="Proteomes" id="UP001060085">
    <property type="component" value="Linkage Group LG06"/>
</dbReference>
<gene>
    <name evidence="1" type="ORF">M9H77_25482</name>
</gene>
<comment type="caution">
    <text evidence="1">The sequence shown here is derived from an EMBL/GenBank/DDBJ whole genome shotgun (WGS) entry which is preliminary data.</text>
</comment>
<keyword evidence="2" id="KW-1185">Reference proteome</keyword>
<name>A0ACC0A7U8_CATRO</name>
<proteinExistence type="predicted"/>
<protein>
    <submittedName>
        <fullName evidence="1">Uncharacterized protein</fullName>
    </submittedName>
</protein>
<evidence type="ECO:0000313" key="1">
    <source>
        <dbReference type="EMBL" id="KAI5656689.1"/>
    </source>
</evidence>
<evidence type="ECO:0000313" key="2">
    <source>
        <dbReference type="Proteomes" id="UP001060085"/>
    </source>
</evidence>
<accession>A0ACC0A7U8</accession>
<reference evidence="2" key="1">
    <citation type="journal article" date="2023" name="Nat. Plants">
        <title>Single-cell RNA sequencing provides a high-resolution roadmap for understanding the multicellular compartmentation of specialized metabolism.</title>
        <authorList>
            <person name="Sun S."/>
            <person name="Shen X."/>
            <person name="Li Y."/>
            <person name="Li Y."/>
            <person name="Wang S."/>
            <person name="Li R."/>
            <person name="Zhang H."/>
            <person name="Shen G."/>
            <person name="Guo B."/>
            <person name="Wei J."/>
            <person name="Xu J."/>
            <person name="St-Pierre B."/>
            <person name="Chen S."/>
            <person name="Sun C."/>
        </authorList>
    </citation>
    <scope>NUCLEOTIDE SEQUENCE [LARGE SCALE GENOMIC DNA]</scope>
</reference>